<evidence type="ECO:0000313" key="2">
    <source>
        <dbReference type="EMBL" id="SVC53020.1"/>
    </source>
</evidence>
<sequence>MKTIMALLLSLFLITGFSYSDDILDERNEYRMYYLESDNFRLIKNEPDDSDEEFDFHNKKDLYPPNDSPNQGQLREKPDVDLNDTNANFQILHMCVWTGDTAQSLQIGRKNHPEYNEWESRKIVQQILRQDKANAILIKAILVVFDDLWLNYPATMSSTRVFFETYNACVKKSRKIKEEIEKDETIYM</sequence>
<organism evidence="2">
    <name type="scientific">marine metagenome</name>
    <dbReference type="NCBI Taxonomy" id="408172"/>
    <lineage>
        <taxon>unclassified sequences</taxon>
        <taxon>metagenomes</taxon>
        <taxon>ecological metagenomes</taxon>
    </lineage>
</organism>
<name>A0A382MWW2_9ZZZZ</name>
<dbReference type="EMBL" id="UINC01096269">
    <property type="protein sequence ID" value="SVC53020.1"/>
    <property type="molecule type" value="Genomic_DNA"/>
</dbReference>
<evidence type="ECO:0000256" key="1">
    <source>
        <dbReference type="SAM" id="MobiDB-lite"/>
    </source>
</evidence>
<accession>A0A382MWW2</accession>
<reference evidence="2" key="1">
    <citation type="submission" date="2018-05" db="EMBL/GenBank/DDBJ databases">
        <authorList>
            <person name="Lanie J.A."/>
            <person name="Ng W.-L."/>
            <person name="Kazmierczak K.M."/>
            <person name="Andrzejewski T.M."/>
            <person name="Davidsen T.M."/>
            <person name="Wayne K.J."/>
            <person name="Tettelin H."/>
            <person name="Glass J.I."/>
            <person name="Rusch D."/>
            <person name="Podicherti R."/>
            <person name="Tsui H.-C.T."/>
            <person name="Winkler M.E."/>
        </authorList>
    </citation>
    <scope>NUCLEOTIDE SEQUENCE</scope>
</reference>
<proteinExistence type="predicted"/>
<gene>
    <name evidence="2" type="ORF">METZ01_LOCUS305874</name>
</gene>
<dbReference type="AlphaFoldDB" id="A0A382MWW2"/>
<feature type="region of interest" description="Disordered" evidence="1">
    <location>
        <begin position="51"/>
        <end position="74"/>
    </location>
</feature>
<protein>
    <submittedName>
        <fullName evidence="2">Uncharacterized protein</fullName>
    </submittedName>
</protein>